<proteinExistence type="inferred from homology"/>
<dbReference type="InterPro" id="IPR020902">
    <property type="entry name" value="Actin/actin-like_CS"/>
</dbReference>
<dbReference type="InterPro" id="IPR004001">
    <property type="entry name" value="Actin_CS"/>
</dbReference>
<dbReference type="PRINTS" id="PR00190">
    <property type="entry name" value="ACTIN"/>
</dbReference>
<dbReference type="PROSITE" id="PS01132">
    <property type="entry name" value="ACTINS_ACT_LIKE"/>
    <property type="match status" value="1"/>
</dbReference>
<dbReference type="Gene3D" id="3.90.640.10">
    <property type="entry name" value="Actin, Chain A, domain 4"/>
    <property type="match status" value="1"/>
</dbReference>
<dbReference type="PROSITE" id="PS00432">
    <property type="entry name" value="ACTINS_2"/>
    <property type="match status" value="1"/>
</dbReference>
<protein>
    <submittedName>
        <fullName evidence="2">Actin</fullName>
    </submittedName>
</protein>
<dbReference type="InterPro" id="IPR004000">
    <property type="entry name" value="Actin"/>
</dbReference>
<evidence type="ECO:0000313" key="3">
    <source>
        <dbReference type="Proteomes" id="UP001141327"/>
    </source>
</evidence>
<dbReference type="Gene3D" id="3.30.420.40">
    <property type="match status" value="2"/>
</dbReference>
<dbReference type="SMART" id="SM00268">
    <property type="entry name" value="ACTIN"/>
    <property type="match status" value="1"/>
</dbReference>
<comment type="caution">
    <text evidence="2">The sequence shown here is derived from an EMBL/GenBank/DDBJ whole genome shotgun (WGS) entry which is preliminary data.</text>
</comment>
<evidence type="ECO:0000313" key="2">
    <source>
        <dbReference type="EMBL" id="KAJ4461190.1"/>
    </source>
</evidence>
<name>A0ABQ8UWP3_9EUKA</name>
<sequence length="383" mass="42829">MEQDVTTAPPGDVSVVLDFGSGYTKAGLAGDDSPRAVFPSAVGLPKQRVAIVGEKEFYMGQEAVEYRGVLSLKCPITRGVVSDWAIFEKLVYHTFFDEVDGLCIAPDEHPLLLTEPPLNPKQNRERMSELFFETFNTPAMYVQLQPVLALYASGRTTGLVMDSGEGVTHTVPIYEGYNLPHAIIRLDVAGENITDFLANLLATRGYSFKTPAEMEIVRDVKEKLCYVSIDHNEDKQLADRGTQLDRTYEMPDGQVITLGYERFQAPEALFQPLLLDHDAIGCHEVCFNSIQRCDVDVRRDLYQNLILAGGSTIFPGFKQRMEKELAKLAPPAMKINVYDPPERKYTVWIGGSILASLSTFQQMWIARDEYDEAGAAIVHRKCF</sequence>
<evidence type="ECO:0000256" key="1">
    <source>
        <dbReference type="RuleBase" id="RU000487"/>
    </source>
</evidence>
<comment type="similarity">
    <text evidence="1">Belongs to the actin family.</text>
</comment>
<reference evidence="2" key="1">
    <citation type="journal article" date="2022" name="bioRxiv">
        <title>Genomics of Preaxostyla Flagellates Illuminates Evolutionary Transitions and the Path Towards Mitochondrial Loss.</title>
        <authorList>
            <person name="Novak L.V.F."/>
            <person name="Treitli S.C."/>
            <person name="Pyrih J."/>
            <person name="Halakuc P."/>
            <person name="Pipaliya S.V."/>
            <person name="Vacek V."/>
            <person name="Brzon O."/>
            <person name="Soukal P."/>
            <person name="Eme L."/>
            <person name="Dacks J.B."/>
            <person name="Karnkowska A."/>
            <person name="Elias M."/>
            <person name="Hampl V."/>
        </authorList>
    </citation>
    <scope>NUCLEOTIDE SEQUENCE</scope>
    <source>
        <strain evidence="2">RCP-MX</strain>
    </source>
</reference>
<dbReference type="EMBL" id="JAPMOS010000008">
    <property type="protein sequence ID" value="KAJ4461190.1"/>
    <property type="molecule type" value="Genomic_DNA"/>
</dbReference>
<accession>A0ABQ8UWP3</accession>
<keyword evidence="3" id="KW-1185">Reference proteome</keyword>
<organism evidence="2 3">
    <name type="scientific">Paratrimastix pyriformis</name>
    <dbReference type="NCBI Taxonomy" id="342808"/>
    <lineage>
        <taxon>Eukaryota</taxon>
        <taxon>Metamonada</taxon>
        <taxon>Preaxostyla</taxon>
        <taxon>Paratrimastigidae</taxon>
        <taxon>Paratrimastix</taxon>
    </lineage>
</organism>
<dbReference type="Pfam" id="PF00022">
    <property type="entry name" value="Actin"/>
    <property type="match status" value="1"/>
</dbReference>
<dbReference type="Proteomes" id="UP001141327">
    <property type="component" value="Unassembled WGS sequence"/>
</dbReference>
<dbReference type="PANTHER" id="PTHR11937">
    <property type="entry name" value="ACTIN"/>
    <property type="match status" value="1"/>
</dbReference>
<gene>
    <name evidence="2" type="ORF">PAPYR_2208</name>
</gene>
<dbReference type="InterPro" id="IPR043129">
    <property type="entry name" value="ATPase_NBD"/>
</dbReference>
<dbReference type="SUPFAM" id="SSF53067">
    <property type="entry name" value="Actin-like ATPase domain"/>
    <property type="match status" value="2"/>
</dbReference>